<evidence type="ECO:0000256" key="1">
    <source>
        <dbReference type="SAM" id="MobiDB-lite"/>
    </source>
</evidence>
<protein>
    <submittedName>
        <fullName evidence="2">Uncharacterized protein</fullName>
    </submittedName>
</protein>
<reference evidence="2" key="1">
    <citation type="submission" date="2020-11" db="EMBL/GenBank/DDBJ databases">
        <title>Carbohydrate-dependent, anaerobic sulfur respiration: A novel catabolism in halophilic archaea.</title>
        <authorList>
            <person name="Sorokin D.Y."/>
            <person name="Messina E."/>
            <person name="Smedile F."/>
            <person name="La Cono V."/>
            <person name="Hallsworth J.E."/>
            <person name="Yakimov M.M."/>
        </authorList>
    </citation>
    <scope>NUCLEOTIDE SEQUENCE</scope>
    <source>
        <strain evidence="2">HSR12-1</strain>
    </source>
</reference>
<dbReference type="AlphaFoldDB" id="A0A897MZR3"/>
<evidence type="ECO:0000313" key="3">
    <source>
        <dbReference type="Proteomes" id="UP000663525"/>
    </source>
</evidence>
<feature type="region of interest" description="Disordered" evidence="1">
    <location>
        <begin position="1"/>
        <end position="43"/>
    </location>
</feature>
<dbReference type="EMBL" id="CP064787">
    <property type="protein sequence ID" value="QSG05934.1"/>
    <property type="molecule type" value="Genomic_DNA"/>
</dbReference>
<sequence>MNCLGVFLSTPASRRTRATRSPQPRGLFTSGRKDRACRQASSC</sequence>
<evidence type="ECO:0000313" key="2">
    <source>
        <dbReference type="EMBL" id="QSG05934.1"/>
    </source>
</evidence>
<accession>A0A897MZR3</accession>
<feature type="compositionally biased region" description="Low complexity" evidence="1">
    <location>
        <begin position="9"/>
        <end position="25"/>
    </location>
</feature>
<name>A0A897MZR3_9EURY</name>
<proteinExistence type="predicted"/>
<organism evidence="2 3">
    <name type="scientific">Halapricum desulfuricans</name>
    <dbReference type="NCBI Taxonomy" id="2841257"/>
    <lineage>
        <taxon>Archaea</taxon>
        <taxon>Methanobacteriati</taxon>
        <taxon>Methanobacteriota</taxon>
        <taxon>Stenosarchaea group</taxon>
        <taxon>Halobacteria</taxon>
        <taxon>Halobacteriales</taxon>
        <taxon>Haloarculaceae</taxon>
        <taxon>Halapricum</taxon>
    </lineage>
</organism>
<gene>
    <name evidence="2" type="ORF">HSR121_1597</name>
</gene>
<dbReference type="Proteomes" id="UP000663525">
    <property type="component" value="Chromosome"/>
</dbReference>